<organism evidence="1 2">
    <name type="scientific">Brevibacillus borstelensis AK1</name>
    <dbReference type="NCBI Taxonomy" id="1300222"/>
    <lineage>
        <taxon>Bacteria</taxon>
        <taxon>Bacillati</taxon>
        <taxon>Bacillota</taxon>
        <taxon>Bacilli</taxon>
        <taxon>Bacillales</taxon>
        <taxon>Paenibacillaceae</taxon>
        <taxon>Brevibacillus</taxon>
    </lineage>
</organism>
<dbReference type="OrthoDB" id="2465670at2"/>
<gene>
    <name evidence="1" type="ORF">I532_02110</name>
</gene>
<reference evidence="1 2" key="1">
    <citation type="submission" date="2013-03" db="EMBL/GenBank/DDBJ databases">
        <title>Assembly of a new bacterial strain Brevibacillus borstelensis AK1.</title>
        <authorList>
            <person name="Rajan I."/>
            <person name="PoliReddy D."/>
            <person name="Sugumar T."/>
            <person name="Rathinam K."/>
            <person name="Alqarawi S."/>
            <person name="Khalil A.B."/>
            <person name="Sivakumar N."/>
        </authorList>
    </citation>
    <scope>NUCLEOTIDE SEQUENCE [LARGE SCALE GENOMIC DNA]</scope>
    <source>
        <strain evidence="1 2">AK1</strain>
    </source>
</reference>
<dbReference type="RefSeq" id="WP_003386100.1">
    <property type="nucleotide sequence ID" value="NZ_APBN01000001.1"/>
</dbReference>
<dbReference type="Proteomes" id="UP000012081">
    <property type="component" value="Unassembled WGS sequence"/>
</dbReference>
<proteinExistence type="predicted"/>
<comment type="caution">
    <text evidence="1">The sequence shown here is derived from an EMBL/GenBank/DDBJ whole genome shotgun (WGS) entry which is preliminary data.</text>
</comment>
<keyword evidence="2" id="KW-1185">Reference proteome</keyword>
<dbReference type="STRING" id="1300222.I532_02110"/>
<accession>M8DLK4</accession>
<dbReference type="EMBL" id="APBN01000001">
    <property type="protein sequence ID" value="EMT54362.1"/>
    <property type="molecule type" value="Genomic_DNA"/>
</dbReference>
<dbReference type="AlphaFoldDB" id="M8DLK4"/>
<sequence>MKRFRWFPGSNKASWSMFVWTAVLAVGLGFFCVQPATAEETANELESQLRLTPDYKQYNYEQEITAIAMTEKKGDLVQVEMSIDNYGEKGERLDIPVKTEEVDGQYVSKGVFSTGSRITSYKLVYKIVMDDGEQKWFGHASKMIQVDNMPPMNPSVESIFKIEQKEYYKVGEPIKFTVYTPNKGKLVSEPKFMFFFNSVDQSQPVEELETELDQKNNQYVTTGTFTPKIPGVYKPFFFAGMEDEETGETIEASAVTEFTVEDHDKILVSLSPGTATMKAGDEIYLVAYYKIGKWEDHKISWNYKAEEITRQYDKKRGIQKVVIRFVPKRKGTFTFEVKVEQEDGEKRGAASAVIRVTE</sequence>
<evidence type="ECO:0000313" key="1">
    <source>
        <dbReference type="EMBL" id="EMT54362.1"/>
    </source>
</evidence>
<protein>
    <submittedName>
        <fullName evidence="1">Uncharacterized protein</fullName>
    </submittedName>
</protein>
<evidence type="ECO:0000313" key="2">
    <source>
        <dbReference type="Proteomes" id="UP000012081"/>
    </source>
</evidence>
<name>M8DLK4_9BACL</name>
<dbReference type="PATRIC" id="fig|1300222.3.peg.433"/>